<dbReference type="Pfam" id="PF08880">
    <property type="entry name" value="QLQ"/>
    <property type="match status" value="1"/>
</dbReference>
<proteinExistence type="inferred from homology"/>
<feature type="short sequence motif" description="Bipartite nuclear localization signal" evidence="4">
    <location>
        <begin position="217"/>
        <end position="224"/>
    </location>
</feature>
<comment type="domain">
    <text evidence="5">The QLQ domain and WRC domain may be involved in protein-protein interaction and DNA-binding, respectively.</text>
</comment>
<feature type="region of interest" description="Disordered" evidence="6">
    <location>
        <begin position="477"/>
        <end position="531"/>
    </location>
</feature>
<sequence>MTIDSFSVFDKAESSSSSDCVDLCVKLQHTEPLPFRTMVVDQYDHYRPFPSYGLGGGDGPTRYNNRCISNDIYDVVVAGGGGAAANGGAADGLRTLQPFDISPAETITAFKSPGGIAATMGFPFTNAQWKELERQTMIYKYMMASVPVPPHLLFPTPRNLNSDPAARHSSLGTGLNLKFTNGADLEPGRCRRTDGKKWRCSRDVARDQKYCERHMHRGRPRSRKPVELQANTDTNNNNKKTRYNPAVSAESPVPAVASQFVGTNSQPYLQAPVFPDKPSEKVANFDASLAFAAAFKEEPRSLEWMIKGEPADQQWHHMIKQTEIGLSNERSFNSTPILNPDYHGGEALNLNSFGNFSAGEDHHSNQCTLFLNETPRGFIDAWSNGASDDQSGAASRNTGSAVSSYGKLSQSSLSLSMGGINMDDEMDQIQMGLGLIESDQNRECCTKSLAMSPASWTGATPGGPLAEVIQLSSANATASQSSPVAENGDSGSPPATAVSSPSGFPQKTVASFSDSSSNSSPTLASTARAKS</sequence>
<dbReference type="Pfam" id="PF08879">
    <property type="entry name" value="WRC"/>
    <property type="match status" value="1"/>
</dbReference>
<dbReference type="Proteomes" id="UP001174677">
    <property type="component" value="Chromosome 9"/>
</dbReference>
<comment type="subcellular location">
    <subcellularLocation>
        <location evidence="1 4 5">Nucleus</location>
    </subcellularLocation>
</comment>
<feature type="compositionally biased region" description="Low complexity" evidence="6">
    <location>
        <begin position="508"/>
        <end position="531"/>
    </location>
</feature>
<feature type="compositionally biased region" description="Polar residues" evidence="6">
    <location>
        <begin position="384"/>
        <end position="402"/>
    </location>
</feature>
<protein>
    <recommendedName>
        <fullName evidence="5">Growth-regulating factor</fullName>
    </recommendedName>
</protein>
<keyword evidence="10" id="KW-1185">Reference proteome</keyword>
<evidence type="ECO:0000256" key="4">
    <source>
        <dbReference type="PROSITE-ProRule" id="PRU01002"/>
    </source>
</evidence>
<feature type="domain" description="QLQ" evidence="7">
    <location>
        <begin position="123"/>
        <end position="158"/>
    </location>
</feature>
<dbReference type="PANTHER" id="PTHR31602:SF101">
    <property type="entry name" value="GROWTH-REGULATING FACTOR 7"/>
    <property type="match status" value="1"/>
</dbReference>
<evidence type="ECO:0000256" key="5">
    <source>
        <dbReference type="RuleBase" id="RU367127"/>
    </source>
</evidence>
<keyword evidence="5" id="KW-0805">Transcription regulation</keyword>
<feature type="short sequence motif" description="Bipartite nuclear localization signal" evidence="4">
    <location>
        <begin position="189"/>
        <end position="199"/>
    </location>
</feature>
<dbReference type="InterPro" id="IPR014978">
    <property type="entry name" value="Gln-Leu-Gln_QLQ"/>
</dbReference>
<accession>A0ABQ9M4G5</accession>
<dbReference type="PANTHER" id="PTHR31602">
    <property type="entry name" value="GROWTH-REGULATING FACTOR 5"/>
    <property type="match status" value="1"/>
</dbReference>
<keyword evidence="5" id="KW-0010">Activator</keyword>
<dbReference type="SMART" id="SM00951">
    <property type="entry name" value="QLQ"/>
    <property type="match status" value="1"/>
</dbReference>
<evidence type="ECO:0000256" key="6">
    <source>
        <dbReference type="SAM" id="MobiDB-lite"/>
    </source>
</evidence>
<keyword evidence="5" id="KW-0804">Transcription</keyword>
<dbReference type="InterPro" id="IPR031137">
    <property type="entry name" value="GRF"/>
</dbReference>
<evidence type="ECO:0000256" key="2">
    <source>
        <dbReference type="ARBA" id="ARBA00008122"/>
    </source>
</evidence>
<dbReference type="PROSITE" id="PS51667">
    <property type="entry name" value="WRC"/>
    <property type="match status" value="1"/>
</dbReference>
<evidence type="ECO:0000256" key="3">
    <source>
        <dbReference type="ARBA" id="ARBA00023242"/>
    </source>
</evidence>
<keyword evidence="3 4" id="KW-0539">Nucleus</keyword>
<evidence type="ECO:0000259" key="8">
    <source>
        <dbReference type="PROSITE" id="PS51667"/>
    </source>
</evidence>
<name>A0ABQ9M4G5_HEVBR</name>
<dbReference type="EMBL" id="JARPOI010000009">
    <property type="protein sequence ID" value="KAJ9174335.1"/>
    <property type="molecule type" value="Genomic_DNA"/>
</dbReference>
<reference evidence="9" key="1">
    <citation type="journal article" date="2023" name="Plant Biotechnol. J.">
        <title>Chromosome-level wild Hevea brasiliensis genome provides new tools for genomic-assisted breeding and valuable loci to elevate rubber yield.</title>
        <authorList>
            <person name="Cheng H."/>
            <person name="Song X."/>
            <person name="Hu Y."/>
            <person name="Wu T."/>
            <person name="Yang Q."/>
            <person name="An Z."/>
            <person name="Feng S."/>
            <person name="Deng Z."/>
            <person name="Wu W."/>
            <person name="Zeng X."/>
            <person name="Tu M."/>
            <person name="Wang X."/>
            <person name="Huang H."/>
        </authorList>
    </citation>
    <scope>NUCLEOTIDE SEQUENCE</scope>
    <source>
        <strain evidence="9">MT/VB/25A 57/8</strain>
    </source>
</reference>
<comment type="caution">
    <text evidence="9">The sequence shown here is derived from an EMBL/GenBank/DDBJ whole genome shotgun (WGS) entry which is preliminary data.</text>
</comment>
<feature type="region of interest" description="Disordered" evidence="6">
    <location>
        <begin position="215"/>
        <end position="250"/>
    </location>
</feature>
<evidence type="ECO:0000313" key="9">
    <source>
        <dbReference type="EMBL" id="KAJ9174335.1"/>
    </source>
</evidence>
<comment type="function">
    <text evidence="5">Transcription activator.</text>
</comment>
<feature type="region of interest" description="Disordered" evidence="6">
    <location>
        <begin position="382"/>
        <end position="404"/>
    </location>
</feature>
<evidence type="ECO:0000256" key="1">
    <source>
        <dbReference type="ARBA" id="ARBA00004123"/>
    </source>
</evidence>
<feature type="domain" description="WRC" evidence="8">
    <location>
        <begin position="184"/>
        <end position="228"/>
    </location>
</feature>
<evidence type="ECO:0000313" key="10">
    <source>
        <dbReference type="Proteomes" id="UP001174677"/>
    </source>
</evidence>
<dbReference type="PROSITE" id="PS51666">
    <property type="entry name" value="QLQ"/>
    <property type="match status" value="1"/>
</dbReference>
<organism evidence="9 10">
    <name type="scientific">Hevea brasiliensis</name>
    <name type="common">Para rubber tree</name>
    <name type="synonym">Siphonia brasiliensis</name>
    <dbReference type="NCBI Taxonomy" id="3981"/>
    <lineage>
        <taxon>Eukaryota</taxon>
        <taxon>Viridiplantae</taxon>
        <taxon>Streptophyta</taxon>
        <taxon>Embryophyta</taxon>
        <taxon>Tracheophyta</taxon>
        <taxon>Spermatophyta</taxon>
        <taxon>Magnoliopsida</taxon>
        <taxon>eudicotyledons</taxon>
        <taxon>Gunneridae</taxon>
        <taxon>Pentapetalae</taxon>
        <taxon>rosids</taxon>
        <taxon>fabids</taxon>
        <taxon>Malpighiales</taxon>
        <taxon>Euphorbiaceae</taxon>
        <taxon>Crotonoideae</taxon>
        <taxon>Micrandreae</taxon>
        <taxon>Hevea</taxon>
    </lineage>
</organism>
<evidence type="ECO:0000259" key="7">
    <source>
        <dbReference type="PROSITE" id="PS51666"/>
    </source>
</evidence>
<dbReference type="InterPro" id="IPR014977">
    <property type="entry name" value="WRC_dom"/>
</dbReference>
<gene>
    <name evidence="9" type="ORF">P3X46_017368</name>
</gene>
<comment type="similarity">
    <text evidence="2 5">Belongs to the GRF family.</text>
</comment>